<proteinExistence type="predicted"/>
<feature type="coiled-coil region" evidence="1">
    <location>
        <begin position="181"/>
        <end position="208"/>
    </location>
</feature>
<reference evidence="6 7" key="1">
    <citation type="submission" date="2019-11" db="EMBL/GenBank/DDBJ databases">
        <authorList>
            <person name="Criscuolo A."/>
        </authorList>
    </citation>
    <scope>NUCLEOTIDE SEQUENCE [LARGE SCALE GENOMIC DNA]</scope>
    <source>
        <strain evidence="6">CIP111667</strain>
    </source>
</reference>
<evidence type="ECO:0000256" key="4">
    <source>
        <dbReference type="SAM" id="SignalP"/>
    </source>
</evidence>
<name>A0A7M4DEM8_9MICO</name>
<evidence type="ECO:0000313" key="7">
    <source>
        <dbReference type="Proteomes" id="UP000419743"/>
    </source>
</evidence>
<dbReference type="PROSITE" id="PS51257">
    <property type="entry name" value="PROKAR_LIPOPROTEIN"/>
    <property type="match status" value="1"/>
</dbReference>
<feature type="domain" description="DUF4349" evidence="5">
    <location>
        <begin position="61"/>
        <end position="271"/>
    </location>
</feature>
<evidence type="ECO:0000313" key="6">
    <source>
        <dbReference type="EMBL" id="VZO35371.1"/>
    </source>
</evidence>
<evidence type="ECO:0000256" key="1">
    <source>
        <dbReference type="SAM" id="Coils"/>
    </source>
</evidence>
<comment type="caution">
    <text evidence="6">The sequence shown here is derived from an EMBL/GenBank/DDBJ whole genome shotgun (WGS) entry which is preliminary data.</text>
</comment>
<evidence type="ECO:0000256" key="2">
    <source>
        <dbReference type="SAM" id="MobiDB-lite"/>
    </source>
</evidence>
<dbReference type="AlphaFoldDB" id="A0A7M4DEM8"/>
<dbReference type="InterPro" id="IPR025645">
    <property type="entry name" value="DUF4349"/>
</dbReference>
<feature type="region of interest" description="Disordered" evidence="2">
    <location>
        <begin position="282"/>
        <end position="301"/>
    </location>
</feature>
<evidence type="ECO:0000259" key="5">
    <source>
        <dbReference type="Pfam" id="PF14257"/>
    </source>
</evidence>
<accession>A0A7M4DEM8</accession>
<protein>
    <recommendedName>
        <fullName evidence="5">DUF4349 domain-containing protein</fullName>
    </recommendedName>
</protein>
<keyword evidence="1" id="KW-0175">Coiled coil</keyword>
<dbReference type="EMBL" id="CACRYJ010000008">
    <property type="protein sequence ID" value="VZO35371.1"/>
    <property type="molecule type" value="Genomic_DNA"/>
</dbReference>
<sequence length="301" mass="31233">MTRLRWGLAFILGTVLVAGCSNAGSGSEDSGGDAGHLSGGDGGGVAEQEAADRDISGDTQRQIITTGSATVVVEDPAEAADRVALLVETAGGRVDQRSERAAGSDGPDSLGWAHLTIRVPADELNGLIDELDELGDVHDLSQSAQDVTQVAVDLDARIVALQASTDRLLQIMADAADSGDLIAAESALSERQAELESLQAERAYLADQVSMSTLDVNLEAHYEPTIETGGFLGGLETGWRALVTFASGVLVFLGVIAPWLLLVGVPVAAIVWLTRRRRRRAAAGSPGRPTSADGEAAPDLT</sequence>
<keyword evidence="7" id="KW-1185">Reference proteome</keyword>
<feature type="chain" id="PRO_5029632849" description="DUF4349 domain-containing protein" evidence="4">
    <location>
        <begin position="24"/>
        <end position="301"/>
    </location>
</feature>
<feature type="signal peptide" evidence="4">
    <location>
        <begin position="1"/>
        <end position="23"/>
    </location>
</feature>
<dbReference type="Pfam" id="PF14257">
    <property type="entry name" value="DUF4349"/>
    <property type="match status" value="1"/>
</dbReference>
<keyword evidence="4" id="KW-0732">Signal</keyword>
<feature type="region of interest" description="Disordered" evidence="2">
    <location>
        <begin position="23"/>
        <end position="57"/>
    </location>
</feature>
<feature type="transmembrane region" description="Helical" evidence="3">
    <location>
        <begin position="249"/>
        <end position="273"/>
    </location>
</feature>
<keyword evidence="3" id="KW-0472">Membrane</keyword>
<feature type="compositionally biased region" description="Gly residues" evidence="2">
    <location>
        <begin position="32"/>
        <end position="45"/>
    </location>
</feature>
<dbReference type="RefSeq" id="WP_197522256.1">
    <property type="nucleotide sequence ID" value="NZ_CACRYJ010000008.1"/>
</dbReference>
<organism evidence="6 7">
    <name type="scientific">Occultella aeris</name>
    <dbReference type="NCBI Taxonomy" id="2761496"/>
    <lineage>
        <taxon>Bacteria</taxon>
        <taxon>Bacillati</taxon>
        <taxon>Actinomycetota</taxon>
        <taxon>Actinomycetes</taxon>
        <taxon>Micrococcales</taxon>
        <taxon>Ruaniaceae</taxon>
        <taxon>Occultella</taxon>
    </lineage>
</organism>
<gene>
    <name evidence="6" type="ORF">HALOF300_00568</name>
</gene>
<dbReference type="Proteomes" id="UP000419743">
    <property type="component" value="Unassembled WGS sequence"/>
</dbReference>
<evidence type="ECO:0000256" key="3">
    <source>
        <dbReference type="SAM" id="Phobius"/>
    </source>
</evidence>
<keyword evidence="3" id="KW-1133">Transmembrane helix</keyword>
<keyword evidence="3" id="KW-0812">Transmembrane</keyword>